<name>A0A1Y1I618_KLENI</name>
<feature type="region of interest" description="Disordered" evidence="6">
    <location>
        <begin position="298"/>
        <end position="319"/>
    </location>
</feature>
<feature type="region of interest" description="Disordered" evidence="6">
    <location>
        <begin position="407"/>
        <end position="480"/>
    </location>
</feature>
<dbReference type="GO" id="GO:0007062">
    <property type="term" value="P:sister chromatid cohesion"/>
    <property type="evidence" value="ECO:0000318"/>
    <property type="project" value="GO_Central"/>
</dbReference>
<feature type="region of interest" description="Disordered" evidence="6">
    <location>
        <begin position="215"/>
        <end position="276"/>
    </location>
</feature>
<evidence type="ECO:0000256" key="5">
    <source>
        <dbReference type="ARBA" id="ARBA00064543"/>
    </source>
</evidence>
<evidence type="ECO:0000256" key="1">
    <source>
        <dbReference type="ARBA" id="ARBA00004123"/>
    </source>
</evidence>
<dbReference type="GO" id="GO:0007059">
    <property type="term" value="P:chromosome segregation"/>
    <property type="evidence" value="ECO:0007669"/>
    <property type="project" value="UniProtKB-KW"/>
</dbReference>
<dbReference type="InterPro" id="IPR023093">
    <property type="entry name" value="ScpA-like_C"/>
</dbReference>
<dbReference type="SUPFAM" id="SSF46785">
    <property type="entry name" value="Winged helix' DNA-binding domain"/>
    <property type="match status" value="1"/>
</dbReference>
<keyword evidence="3" id="KW-0159">Chromosome partition</keyword>
<evidence type="ECO:0000256" key="6">
    <source>
        <dbReference type="SAM" id="MobiDB-lite"/>
    </source>
</evidence>
<protein>
    <submittedName>
        <fullName evidence="9">Sister chromatid cohesion complex Cohesin subunit RAD21/SCC1</fullName>
    </submittedName>
</protein>
<evidence type="ECO:0000259" key="7">
    <source>
        <dbReference type="Pfam" id="PF04824"/>
    </source>
</evidence>
<keyword evidence="4" id="KW-0539">Nucleus</keyword>
<evidence type="ECO:0000256" key="4">
    <source>
        <dbReference type="ARBA" id="ARBA00023242"/>
    </source>
</evidence>
<dbReference type="PANTHER" id="PTHR12585:SF69">
    <property type="entry name" value="FI11703P"/>
    <property type="match status" value="1"/>
</dbReference>
<dbReference type="GO" id="GO:0008278">
    <property type="term" value="C:cohesin complex"/>
    <property type="evidence" value="ECO:0000318"/>
    <property type="project" value="GO_Central"/>
</dbReference>
<dbReference type="InterPro" id="IPR006910">
    <property type="entry name" value="Rad21_Rec8_N"/>
</dbReference>
<dbReference type="PANTHER" id="PTHR12585">
    <property type="entry name" value="SCC1 / RAD21 FAMILY MEMBER"/>
    <property type="match status" value="1"/>
</dbReference>
<dbReference type="InterPro" id="IPR039781">
    <property type="entry name" value="Rad21/Rec8-like"/>
</dbReference>
<dbReference type="FunFam" id="1.10.10.580:FF:000002">
    <property type="entry name" value="Sister chromatid cohesion 1 protein 4"/>
    <property type="match status" value="1"/>
</dbReference>
<evidence type="ECO:0000313" key="10">
    <source>
        <dbReference type="Proteomes" id="UP000054558"/>
    </source>
</evidence>
<sequence length="636" mass="70100">MFYSHDILARKGPLGTIWIAAHLDRKLRKNQVLETDITVSVEAILSADLQKVLALRLSGHLLLGITRIFNRKVNYLYENCETALDKLKQAYKKGNVDLPKEQAVARYEDVTLPDQYVLPDLEAFSEIYATPLLSRKNQNKNVSRPEDITIVDKPLDNPFTDFNDEELPPVDDLDFAGPFDATPRSVEVNRSVATPAEDPFAERFEDDAGFFEPMDMDPEKMRSAPTGEGAQEDQDLFPALDTPLAPTPMDKDDDTVPLSADAEAPLPDFDTQPKPAQGRDSLDLLLNGDAMLPTPIGEDLATPAAGGDVTQTKRTPKRRKVDRVVFDQETVIPGAEMDRRIKNPGDLVRPRKRAPHTGRQIRLQASTQAGLEALMRMPAVSGLGLELQAVVRGMLVKGKPDFLPLTNEAEERRAADDKAKAEEAARKEQARDEEEAKGAEENKGEEEKDAEAPAETDQAPPEPSPKENGIPATLHDDFPMTDDYVPTDDHYDHTMPDGNWDDTAPYLPGENVNKEKQAAGYPGLEDLLTGKTTEEASEVAEGDTPSEDVAAAGGVKGWSVRTRGVANRLQQVFREGGEKKSVPLEGLLEGYGRKTAAKMFFEVLVLKTSNYIDVKQEEPYGNVDLKPTPHLMAAAF</sequence>
<comment type="subcellular location">
    <subcellularLocation>
        <location evidence="1">Nucleus</location>
    </subcellularLocation>
</comment>
<dbReference type="GO" id="GO:0003682">
    <property type="term" value="F:chromatin binding"/>
    <property type="evidence" value="ECO:0000318"/>
    <property type="project" value="GO_Central"/>
</dbReference>
<accession>A0A1Y1I618</accession>
<dbReference type="AlphaFoldDB" id="A0A1Y1I618"/>
<evidence type="ECO:0000259" key="8">
    <source>
        <dbReference type="Pfam" id="PF04825"/>
    </source>
</evidence>
<dbReference type="Pfam" id="PF04825">
    <property type="entry name" value="Rad21_Rec8_N"/>
    <property type="match status" value="1"/>
</dbReference>
<feature type="domain" description="Rad21/Rec8-like protein N-terminal" evidence="8">
    <location>
        <begin position="1"/>
        <end position="103"/>
    </location>
</feature>
<organism evidence="9 10">
    <name type="scientific">Klebsormidium nitens</name>
    <name type="common">Green alga</name>
    <name type="synonym">Ulothrix nitens</name>
    <dbReference type="NCBI Taxonomy" id="105231"/>
    <lineage>
        <taxon>Eukaryota</taxon>
        <taxon>Viridiplantae</taxon>
        <taxon>Streptophyta</taxon>
        <taxon>Klebsormidiophyceae</taxon>
        <taxon>Klebsormidiales</taxon>
        <taxon>Klebsormidiaceae</taxon>
        <taxon>Klebsormidium</taxon>
    </lineage>
</organism>
<dbReference type="CDD" id="cd21793">
    <property type="entry name" value="Rad21_Rec8_M_AtSYN1-like"/>
    <property type="match status" value="1"/>
</dbReference>
<dbReference type="Pfam" id="PF04824">
    <property type="entry name" value="Rad21_Rec8"/>
    <property type="match status" value="1"/>
</dbReference>
<dbReference type="EMBL" id="DF237236">
    <property type="protein sequence ID" value="GAQ86400.1"/>
    <property type="molecule type" value="Genomic_DNA"/>
</dbReference>
<dbReference type="InterPro" id="IPR006909">
    <property type="entry name" value="Rad21/Rec8_C_eu"/>
</dbReference>
<dbReference type="Proteomes" id="UP000054558">
    <property type="component" value="Unassembled WGS sequence"/>
</dbReference>
<feature type="compositionally biased region" description="Acidic residues" evidence="6">
    <location>
        <begin position="162"/>
        <end position="174"/>
    </location>
</feature>
<dbReference type="GO" id="GO:0005634">
    <property type="term" value="C:nucleus"/>
    <property type="evidence" value="ECO:0007669"/>
    <property type="project" value="UniProtKB-SubCell"/>
</dbReference>
<dbReference type="InterPro" id="IPR036390">
    <property type="entry name" value="WH_DNA-bd_sf"/>
</dbReference>
<dbReference type="STRING" id="105231.A0A1Y1I618"/>
<dbReference type="Gene3D" id="1.10.10.580">
    <property type="entry name" value="Structural maintenance of chromosome 1. Chain E"/>
    <property type="match status" value="1"/>
</dbReference>
<comment type="subunit">
    <text evidence="5">Component of the cohesin complex.</text>
</comment>
<feature type="region of interest" description="Disordered" evidence="6">
    <location>
        <begin position="138"/>
        <end position="203"/>
    </location>
</feature>
<feature type="domain" description="Rad21/Rec8-like protein C-terminal eukaryotic" evidence="7">
    <location>
        <begin position="579"/>
        <end position="630"/>
    </location>
</feature>
<keyword evidence="10" id="KW-1185">Reference proteome</keyword>
<evidence type="ECO:0000256" key="2">
    <source>
        <dbReference type="ARBA" id="ARBA00009870"/>
    </source>
</evidence>
<reference evidence="9 10" key="1">
    <citation type="journal article" date="2014" name="Nat. Commun.">
        <title>Klebsormidium flaccidum genome reveals primary factors for plant terrestrial adaptation.</title>
        <authorList>
            <person name="Hori K."/>
            <person name="Maruyama F."/>
            <person name="Fujisawa T."/>
            <person name="Togashi T."/>
            <person name="Yamamoto N."/>
            <person name="Seo M."/>
            <person name="Sato S."/>
            <person name="Yamada T."/>
            <person name="Mori H."/>
            <person name="Tajima N."/>
            <person name="Moriyama T."/>
            <person name="Ikeuchi M."/>
            <person name="Watanabe M."/>
            <person name="Wada H."/>
            <person name="Kobayashi K."/>
            <person name="Saito M."/>
            <person name="Masuda T."/>
            <person name="Sasaki-Sekimoto Y."/>
            <person name="Mashiguchi K."/>
            <person name="Awai K."/>
            <person name="Shimojima M."/>
            <person name="Masuda S."/>
            <person name="Iwai M."/>
            <person name="Nobusawa T."/>
            <person name="Narise T."/>
            <person name="Kondo S."/>
            <person name="Saito H."/>
            <person name="Sato R."/>
            <person name="Murakawa M."/>
            <person name="Ihara Y."/>
            <person name="Oshima-Yamada Y."/>
            <person name="Ohtaka K."/>
            <person name="Satoh M."/>
            <person name="Sonobe K."/>
            <person name="Ishii M."/>
            <person name="Ohtani R."/>
            <person name="Kanamori-Sato M."/>
            <person name="Honoki R."/>
            <person name="Miyazaki D."/>
            <person name="Mochizuki H."/>
            <person name="Umetsu J."/>
            <person name="Higashi K."/>
            <person name="Shibata D."/>
            <person name="Kamiya Y."/>
            <person name="Sato N."/>
            <person name="Nakamura Y."/>
            <person name="Tabata S."/>
            <person name="Ida S."/>
            <person name="Kurokawa K."/>
            <person name="Ohta H."/>
        </authorList>
    </citation>
    <scope>NUCLEOTIDE SEQUENCE [LARGE SCALE GENOMIC DNA]</scope>
    <source>
        <strain evidence="9 10">NIES-2285</strain>
    </source>
</reference>
<proteinExistence type="inferred from homology"/>
<gene>
    <name evidence="9" type="ORF">KFL_002870040</name>
</gene>
<evidence type="ECO:0000313" key="9">
    <source>
        <dbReference type="EMBL" id="GAQ86400.1"/>
    </source>
</evidence>
<dbReference type="OMA" id="HEDEACT"/>
<dbReference type="GO" id="GO:1990414">
    <property type="term" value="P:replication-born double-strand break repair via sister chromatid exchange"/>
    <property type="evidence" value="ECO:0000318"/>
    <property type="project" value="GO_Central"/>
</dbReference>
<dbReference type="OrthoDB" id="10071381at2759"/>
<evidence type="ECO:0000256" key="3">
    <source>
        <dbReference type="ARBA" id="ARBA00022829"/>
    </source>
</evidence>
<feature type="compositionally biased region" description="Basic and acidic residues" evidence="6">
    <location>
        <begin position="409"/>
        <end position="446"/>
    </location>
</feature>
<comment type="similarity">
    <text evidence="2">Belongs to the rad21 family.</text>
</comment>